<dbReference type="Gene3D" id="2.120.10.30">
    <property type="entry name" value="TolB, C-terminal domain"/>
    <property type="match status" value="1"/>
</dbReference>
<dbReference type="OrthoDB" id="7675395at2"/>
<evidence type="ECO:0000256" key="1">
    <source>
        <dbReference type="SAM" id="SignalP"/>
    </source>
</evidence>
<evidence type="ECO:0008006" key="4">
    <source>
        <dbReference type="Google" id="ProtNLM"/>
    </source>
</evidence>
<keyword evidence="3" id="KW-1185">Reference proteome</keyword>
<keyword evidence="1" id="KW-0732">Signal</keyword>
<evidence type="ECO:0000313" key="2">
    <source>
        <dbReference type="EMBL" id="PXA04397.1"/>
    </source>
</evidence>
<sequence length="317" mass="35136">MNARRFPIKQCLLASCVAITLAGCQSAKWSGPLARAPWQAEHLVTIDGFKVPECVLWDGGQGLAYVANVESEPEHYWDDDGVGFISTIKANHQVGELRWFTSRPDQIIHSPKGMCVLNGELYFSDNTRVMRVGDDRLQLVAEGFVKANDLATDGKRVWVSDTAAGKVFALHPDGSRSEIRAPASINGITFDDDKMYGVSWDLHEIYELDPTGEKEAIAFGLAEHFVNLDGIEVLEDGSFIVSDFMGDAVYLIEADRKTVHKLIDIPTPADIGIKREEGLLYVPQFKQDKVSVYTLSFTKSSDLMAPSLDAVRARRVR</sequence>
<dbReference type="RefSeq" id="WP_110130849.1">
    <property type="nucleotide sequence ID" value="NZ_QHJQ01000004.1"/>
</dbReference>
<dbReference type="PROSITE" id="PS51257">
    <property type="entry name" value="PROKAR_LIPOPROTEIN"/>
    <property type="match status" value="1"/>
</dbReference>
<dbReference type="Proteomes" id="UP000247099">
    <property type="component" value="Unassembled WGS sequence"/>
</dbReference>
<dbReference type="SUPFAM" id="SSF63825">
    <property type="entry name" value="YWTD domain"/>
    <property type="match status" value="1"/>
</dbReference>
<feature type="signal peptide" evidence="1">
    <location>
        <begin position="1"/>
        <end position="27"/>
    </location>
</feature>
<feature type="chain" id="PRO_5016430827" description="SMP-30/Gluconolactonase/LRE-like region domain-containing protein" evidence="1">
    <location>
        <begin position="28"/>
        <end position="317"/>
    </location>
</feature>
<dbReference type="InterPro" id="IPR011042">
    <property type="entry name" value="6-blade_b-propeller_TolB-like"/>
</dbReference>
<evidence type="ECO:0000313" key="3">
    <source>
        <dbReference type="Proteomes" id="UP000247099"/>
    </source>
</evidence>
<protein>
    <recommendedName>
        <fullName evidence="4">SMP-30/Gluconolactonase/LRE-like region domain-containing protein</fullName>
    </recommendedName>
</protein>
<organism evidence="2 3">
    <name type="scientific">Coraliomargarita sinensis</name>
    <dbReference type="NCBI Taxonomy" id="2174842"/>
    <lineage>
        <taxon>Bacteria</taxon>
        <taxon>Pseudomonadati</taxon>
        <taxon>Verrucomicrobiota</taxon>
        <taxon>Opitutia</taxon>
        <taxon>Puniceicoccales</taxon>
        <taxon>Coraliomargaritaceae</taxon>
        <taxon>Coraliomargarita</taxon>
    </lineage>
</organism>
<dbReference type="EMBL" id="QHJQ01000004">
    <property type="protein sequence ID" value="PXA04397.1"/>
    <property type="molecule type" value="Genomic_DNA"/>
</dbReference>
<dbReference type="AlphaFoldDB" id="A0A317ZJI7"/>
<reference evidence="2 3" key="1">
    <citation type="submission" date="2018-05" db="EMBL/GenBank/DDBJ databases">
        <title>Coraliomargarita sinensis sp. nov., isolated from a marine solar saltern.</title>
        <authorList>
            <person name="Zhou L.Y."/>
        </authorList>
    </citation>
    <scope>NUCLEOTIDE SEQUENCE [LARGE SCALE GENOMIC DNA]</scope>
    <source>
        <strain evidence="2 3">WN38</strain>
    </source>
</reference>
<name>A0A317ZJI7_9BACT</name>
<proteinExistence type="predicted"/>
<gene>
    <name evidence="2" type="ORF">DDZ13_07650</name>
</gene>
<accession>A0A317ZJI7</accession>
<comment type="caution">
    <text evidence="2">The sequence shown here is derived from an EMBL/GenBank/DDBJ whole genome shotgun (WGS) entry which is preliminary data.</text>
</comment>
<dbReference type="InParanoid" id="A0A317ZJI7"/>